<dbReference type="Proteomes" id="UP001595711">
    <property type="component" value="Unassembled WGS sequence"/>
</dbReference>
<keyword evidence="2" id="KW-1185">Reference proteome</keyword>
<dbReference type="EMBL" id="JBHRYJ010000005">
    <property type="protein sequence ID" value="MFC3677787.1"/>
    <property type="molecule type" value="Genomic_DNA"/>
</dbReference>
<comment type="caution">
    <text evidence="1">The sequence shown here is derived from an EMBL/GenBank/DDBJ whole genome shotgun (WGS) entry which is preliminary data.</text>
</comment>
<proteinExistence type="predicted"/>
<organism evidence="1 2">
    <name type="scientific">Ferrovibrio xuzhouensis</name>
    <dbReference type="NCBI Taxonomy" id="1576914"/>
    <lineage>
        <taxon>Bacteria</taxon>
        <taxon>Pseudomonadati</taxon>
        <taxon>Pseudomonadota</taxon>
        <taxon>Alphaproteobacteria</taxon>
        <taxon>Rhodospirillales</taxon>
        <taxon>Rhodospirillaceae</taxon>
        <taxon>Ferrovibrio</taxon>
    </lineage>
</organism>
<evidence type="ECO:0000313" key="2">
    <source>
        <dbReference type="Proteomes" id="UP001595711"/>
    </source>
</evidence>
<evidence type="ECO:0000313" key="1">
    <source>
        <dbReference type="EMBL" id="MFC3677787.1"/>
    </source>
</evidence>
<name>A0ABV7VM57_9PROT</name>
<sequence length="131" mass="13663">MFQVDQYLLLASPDAPMVPVECLRLPMVSGAIRNALAASLAAAAAEAAKPDVRVYGAVVPVVSKGPPDPKLVGAVAWLAAQGRYRPLEMFEVMPGEDIEPVIRLIAAIQAANADPGEAAPELMAGGMNIQM</sequence>
<protein>
    <submittedName>
        <fullName evidence="1">Uncharacterized protein</fullName>
    </submittedName>
</protein>
<gene>
    <name evidence="1" type="ORF">ACFOOQ_19700</name>
</gene>
<reference evidence="2" key="1">
    <citation type="journal article" date="2019" name="Int. J. Syst. Evol. Microbiol.">
        <title>The Global Catalogue of Microorganisms (GCM) 10K type strain sequencing project: providing services to taxonomists for standard genome sequencing and annotation.</title>
        <authorList>
            <consortium name="The Broad Institute Genomics Platform"/>
            <consortium name="The Broad Institute Genome Sequencing Center for Infectious Disease"/>
            <person name="Wu L."/>
            <person name="Ma J."/>
        </authorList>
    </citation>
    <scope>NUCLEOTIDE SEQUENCE [LARGE SCALE GENOMIC DNA]</scope>
    <source>
        <strain evidence="2">KCTC 42182</strain>
    </source>
</reference>
<dbReference type="RefSeq" id="WP_379729381.1">
    <property type="nucleotide sequence ID" value="NZ_JBHRYJ010000005.1"/>
</dbReference>
<accession>A0ABV7VM57</accession>